<organism evidence="1">
    <name type="scientific">Arundo donax</name>
    <name type="common">Giant reed</name>
    <name type="synonym">Donax arundinaceus</name>
    <dbReference type="NCBI Taxonomy" id="35708"/>
    <lineage>
        <taxon>Eukaryota</taxon>
        <taxon>Viridiplantae</taxon>
        <taxon>Streptophyta</taxon>
        <taxon>Embryophyta</taxon>
        <taxon>Tracheophyta</taxon>
        <taxon>Spermatophyta</taxon>
        <taxon>Magnoliopsida</taxon>
        <taxon>Liliopsida</taxon>
        <taxon>Poales</taxon>
        <taxon>Poaceae</taxon>
        <taxon>PACMAD clade</taxon>
        <taxon>Arundinoideae</taxon>
        <taxon>Arundineae</taxon>
        <taxon>Arundo</taxon>
    </lineage>
</organism>
<name>A0A0A9DMD4_ARUDO</name>
<evidence type="ECO:0000313" key="1">
    <source>
        <dbReference type="EMBL" id="JAD84927.1"/>
    </source>
</evidence>
<proteinExistence type="predicted"/>
<protein>
    <submittedName>
        <fullName evidence="1">Uncharacterized protein</fullName>
    </submittedName>
</protein>
<reference evidence="1" key="2">
    <citation type="journal article" date="2015" name="Data Brief">
        <title>Shoot transcriptome of the giant reed, Arundo donax.</title>
        <authorList>
            <person name="Barrero R.A."/>
            <person name="Guerrero F.D."/>
            <person name="Moolhuijzen P."/>
            <person name="Goolsby J.A."/>
            <person name="Tidwell J."/>
            <person name="Bellgard S.E."/>
            <person name="Bellgard M.I."/>
        </authorList>
    </citation>
    <scope>NUCLEOTIDE SEQUENCE</scope>
    <source>
        <tissue evidence="1">Shoot tissue taken approximately 20 cm above the soil surface</tissue>
    </source>
</reference>
<dbReference type="EMBL" id="GBRH01212968">
    <property type="protein sequence ID" value="JAD84927.1"/>
    <property type="molecule type" value="Transcribed_RNA"/>
</dbReference>
<accession>A0A0A9DMD4</accession>
<dbReference type="AlphaFoldDB" id="A0A0A9DMD4"/>
<sequence>MTVTLGTWNVNQAIADKPRSDEHALLENIENKLHKEWSRSNLDDNCML</sequence>
<reference evidence="1" key="1">
    <citation type="submission" date="2014-09" db="EMBL/GenBank/DDBJ databases">
        <authorList>
            <person name="Magalhaes I.L.F."/>
            <person name="Oliveira U."/>
            <person name="Santos F.R."/>
            <person name="Vidigal T.H.D.A."/>
            <person name="Brescovit A.D."/>
            <person name="Santos A.J."/>
        </authorList>
    </citation>
    <scope>NUCLEOTIDE SEQUENCE</scope>
    <source>
        <tissue evidence="1">Shoot tissue taken approximately 20 cm above the soil surface</tissue>
    </source>
</reference>